<keyword evidence="4" id="KW-0732">Signal</keyword>
<proteinExistence type="predicted"/>
<evidence type="ECO:0000256" key="8">
    <source>
        <dbReference type="ARBA" id="ARBA00023136"/>
    </source>
</evidence>
<accession>A0ABV0MNL8</accession>
<evidence type="ECO:0000256" key="7">
    <source>
        <dbReference type="ARBA" id="ARBA00022989"/>
    </source>
</evidence>
<gene>
    <name evidence="13" type="ORF">GOODEAATRI_002042</name>
</gene>
<dbReference type="EMBL" id="JAHRIO010010065">
    <property type="protein sequence ID" value="MEQ2160689.1"/>
    <property type="molecule type" value="Genomic_DNA"/>
</dbReference>
<evidence type="ECO:0000256" key="3">
    <source>
        <dbReference type="ARBA" id="ARBA00022692"/>
    </source>
</evidence>
<organism evidence="13 14">
    <name type="scientific">Goodea atripinnis</name>
    <dbReference type="NCBI Taxonomy" id="208336"/>
    <lineage>
        <taxon>Eukaryota</taxon>
        <taxon>Metazoa</taxon>
        <taxon>Chordata</taxon>
        <taxon>Craniata</taxon>
        <taxon>Vertebrata</taxon>
        <taxon>Euteleostomi</taxon>
        <taxon>Actinopterygii</taxon>
        <taxon>Neopterygii</taxon>
        <taxon>Teleostei</taxon>
        <taxon>Neoteleostei</taxon>
        <taxon>Acanthomorphata</taxon>
        <taxon>Ovalentaria</taxon>
        <taxon>Atherinomorphae</taxon>
        <taxon>Cyprinodontiformes</taxon>
        <taxon>Goodeidae</taxon>
        <taxon>Goodea</taxon>
    </lineage>
</organism>
<evidence type="ECO:0000256" key="2">
    <source>
        <dbReference type="ARBA" id="ARBA00018563"/>
    </source>
</evidence>
<evidence type="ECO:0000256" key="1">
    <source>
        <dbReference type="ARBA" id="ARBA00004479"/>
    </source>
</evidence>
<keyword evidence="7 12" id="KW-1133">Transmembrane helix</keyword>
<dbReference type="PANTHER" id="PTHR11884:SF1">
    <property type="entry name" value="GOLGI APPARATUS PROTEIN 1"/>
    <property type="match status" value="1"/>
</dbReference>
<dbReference type="PANTHER" id="PTHR11884">
    <property type="entry name" value="SELECTIN LIGAND RELATED"/>
    <property type="match status" value="1"/>
</dbReference>
<dbReference type="PROSITE" id="PS51289">
    <property type="entry name" value="GLG1_C_RICH"/>
    <property type="match status" value="1"/>
</dbReference>
<evidence type="ECO:0000256" key="11">
    <source>
        <dbReference type="PROSITE-ProRule" id="PRU00622"/>
    </source>
</evidence>
<feature type="repeat" description="Cys-rich GLG1" evidence="11">
    <location>
        <begin position="36"/>
        <end position="99"/>
    </location>
</feature>
<dbReference type="InterPro" id="IPR001893">
    <property type="entry name" value="Cys-rich_GLG1_repeat"/>
</dbReference>
<sequence length="177" mass="20383">MIECLKEQKKQLSQRCHQRIFKLQEVEMSDPELDYQLMRVCKQMIKEVLNMLKESKADIFVDPVLHTACALDLKHHCAAITPGRGRQMSCLMEALQDKRIRLQPECKKRLQDRIDMWGYAAKVAPAEGFSDLAVQVMTSPSKNYILVMIALSVCVLFLVGLLCGRITKRVTRDMKDR</sequence>
<keyword evidence="8 12" id="KW-0472">Membrane</keyword>
<keyword evidence="9" id="KW-0325">Glycoprotein</keyword>
<dbReference type="InterPro" id="IPR017873">
    <property type="entry name" value="Cys-rich_GLG1_repeat_euk"/>
</dbReference>
<feature type="transmembrane region" description="Helical" evidence="12">
    <location>
        <begin position="144"/>
        <end position="167"/>
    </location>
</feature>
<keyword evidence="3 12" id="KW-0812">Transmembrane</keyword>
<evidence type="ECO:0000256" key="9">
    <source>
        <dbReference type="ARBA" id="ARBA00023180"/>
    </source>
</evidence>
<evidence type="ECO:0000256" key="6">
    <source>
        <dbReference type="ARBA" id="ARBA00022981"/>
    </source>
</evidence>
<keyword evidence="6" id="KW-0730">Sialic acid</keyword>
<dbReference type="InterPro" id="IPR039728">
    <property type="entry name" value="GLG1"/>
</dbReference>
<keyword evidence="14" id="KW-1185">Reference proteome</keyword>
<comment type="subcellular location">
    <subcellularLocation>
        <location evidence="10">Golgi outpost</location>
    </subcellularLocation>
    <subcellularLocation>
        <location evidence="1">Membrane</location>
        <topology evidence="1">Single-pass type I membrane protein</topology>
    </subcellularLocation>
</comment>
<protein>
    <recommendedName>
        <fullName evidence="2">Golgi apparatus protein 1</fullName>
    </recommendedName>
</protein>
<reference evidence="13 14" key="1">
    <citation type="submission" date="2021-06" db="EMBL/GenBank/DDBJ databases">
        <authorList>
            <person name="Palmer J.M."/>
        </authorList>
    </citation>
    <scope>NUCLEOTIDE SEQUENCE [LARGE SCALE GENOMIC DNA]</scope>
    <source>
        <strain evidence="13 14">GA_2019</strain>
        <tissue evidence="13">Muscle</tissue>
    </source>
</reference>
<evidence type="ECO:0000313" key="14">
    <source>
        <dbReference type="Proteomes" id="UP001476798"/>
    </source>
</evidence>
<evidence type="ECO:0000313" key="13">
    <source>
        <dbReference type="EMBL" id="MEQ2160689.1"/>
    </source>
</evidence>
<evidence type="ECO:0000256" key="12">
    <source>
        <dbReference type="SAM" id="Phobius"/>
    </source>
</evidence>
<name>A0ABV0MNL8_9TELE</name>
<evidence type="ECO:0000256" key="10">
    <source>
        <dbReference type="ARBA" id="ARBA00024182"/>
    </source>
</evidence>
<dbReference type="Proteomes" id="UP001476798">
    <property type="component" value="Unassembled WGS sequence"/>
</dbReference>
<keyword evidence="5" id="KW-0677">Repeat</keyword>
<evidence type="ECO:0000256" key="4">
    <source>
        <dbReference type="ARBA" id="ARBA00022729"/>
    </source>
</evidence>
<dbReference type="Pfam" id="PF00839">
    <property type="entry name" value="Cys_rich_FGFR"/>
    <property type="match status" value="1"/>
</dbReference>
<comment type="caution">
    <text evidence="13">The sequence shown here is derived from an EMBL/GenBank/DDBJ whole genome shotgun (WGS) entry which is preliminary data.</text>
</comment>
<evidence type="ECO:0000256" key="5">
    <source>
        <dbReference type="ARBA" id="ARBA00022737"/>
    </source>
</evidence>